<evidence type="ECO:0000313" key="12">
    <source>
        <dbReference type="Proteomes" id="UP000619260"/>
    </source>
</evidence>
<evidence type="ECO:0000256" key="5">
    <source>
        <dbReference type="ARBA" id="ARBA00023136"/>
    </source>
</evidence>
<keyword evidence="4 8" id="KW-1133">Transmembrane helix</keyword>
<evidence type="ECO:0000256" key="1">
    <source>
        <dbReference type="ARBA" id="ARBA00004651"/>
    </source>
</evidence>
<feature type="region of interest" description="Disordered" evidence="7">
    <location>
        <begin position="65"/>
        <end position="100"/>
    </location>
</feature>
<keyword evidence="12" id="KW-1185">Reference proteome</keyword>
<dbReference type="PANTHER" id="PTHR30287">
    <property type="entry name" value="MEMBRANE COMPONENT OF PREDICTED ABC SUPERFAMILY METABOLITE UPTAKE TRANSPORTER"/>
    <property type="match status" value="1"/>
</dbReference>
<feature type="transmembrane region" description="Helical" evidence="8">
    <location>
        <begin position="585"/>
        <end position="605"/>
    </location>
</feature>
<name>A0A8J3YFM1_9ACTN</name>
<reference evidence="11" key="1">
    <citation type="submission" date="2021-01" db="EMBL/GenBank/DDBJ databases">
        <title>Whole genome shotgun sequence of Virgisporangium aliadipatigenens NBRC 105644.</title>
        <authorList>
            <person name="Komaki H."/>
            <person name="Tamura T."/>
        </authorList>
    </citation>
    <scope>NUCLEOTIDE SEQUENCE</scope>
    <source>
        <strain evidence="11">NBRC 105644</strain>
    </source>
</reference>
<keyword evidence="2" id="KW-1003">Cell membrane</keyword>
<gene>
    <name evidence="11" type="ORF">Val02_00110</name>
</gene>
<feature type="domain" description="ABC3 transporter permease C-terminal" evidence="9">
    <location>
        <begin position="358"/>
        <end position="480"/>
    </location>
</feature>
<feature type="transmembrane region" description="Helical" evidence="8">
    <location>
        <begin position="526"/>
        <end position="548"/>
    </location>
</feature>
<feature type="transmembrane region" description="Helical" evidence="8">
    <location>
        <begin position="496"/>
        <end position="514"/>
    </location>
</feature>
<keyword evidence="5 8" id="KW-0472">Membrane</keyword>
<feature type="transmembrane region" description="Helical" evidence="8">
    <location>
        <begin position="354"/>
        <end position="379"/>
    </location>
</feature>
<comment type="caution">
    <text evidence="11">The sequence shown here is derived from an EMBL/GenBank/DDBJ whole genome shotgun (WGS) entry which is preliminary data.</text>
</comment>
<dbReference type="PANTHER" id="PTHR30287:SF2">
    <property type="entry name" value="BLL1001 PROTEIN"/>
    <property type="match status" value="1"/>
</dbReference>
<evidence type="ECO:0000256" key="3">
    <source>
        <dbReference type="ARBA" id="ARBA00022692"/>
    </source>
</evidence>
<dbReference type="InterPro" id="IPR025857">
    <property type="entry name" value="MacB_PCD"/>
</dbReference>
<accession>A0A8J3YFM1</accession>
<proteinExistence type="inferred from homology"/>
<evidence type="ECO:0000256" key="4">
    <source>
        <dbReference type="ARBA" id="ARBA00022989"/>
    </source>
</evidence>
<evidence type="ECO:0000313" key="11">
    <source>
        <dbReference type="EMBL" id="GIJ43125.1"/>
    </source>
</evidence>
<evidence type="ECO:0000259" key="9">
    <source>
        <dbReference type="Pfam" id="PF02687"/>
    </source>
</evidence>
<feature type="transmembrane region" description="Helical" evidence="8">
    <location>
        <begin position="852"/>
        <end position="875"/>
    </location>
</feature>
<feature type="transmembrane region" description="Helical" evidence="8">
    <location>
        <begin position="453"/>
        <end position="475"/>
    </location>
</feature>
<sequence>MVVPSSSSDEGEADEGAGEVDTAGAAFCGVRFGSAFPPQAVSAAAAQNAVRSHAVRAIRPIVPGRPRGETVRAEETARGRGTGGGALWETSRRRDRPGGAPSVERMLRAVLSGIRPRRLVPTVIAVLLAVGFVVGTFVFGDTTRAALVDGYARTSRGVDVAVSAAPDGRLPLSTVDDVRAVPGVTSAAGRMREPLPLLDRAGRLVSGLAGPGYAVDVSPGFGASTGRLPSAPGEAAIDRNTAGKTGYRVGDEITVLDTAERPQRRRLVGVADLTTALDSTAPDGVYPIVVLARDDLVRLTGSTGLREVVAAVDGDPAAVRAALPVPPGGRTRTGDELRHDLAEKAFSRIDLVLLALRLFGAVAALVAGFVSHNTFTILVAQRIRETALLRCVGAGRAQVFRLVLAEAAVVGVAGVVPGLLVGIAVGAGLYAGVTRLSDGGIAPHSPVVTAVPVVLAVLLGLALPLAAALLPAWRATRVPPVAALRIEPLGRSRPRWPLVVLALLAFLGGTALTARSWRADSAETALVIVIAGGALNFVALLLLSPLLVGRLVALLGWLPGRLFGVPARLATENARRNPGRTAPTAAALLIGITMMAGGSTIAASLTRTGEEQLNLAFPVDYMLTPAEVGRGATQVPAAAVSALRADPAFDLVAGVRLGTTPSGMLVGSIDPAAFGTAFRPQVTAGSLADLKPGGAVLAASSDLLRGKTVGDPVDVAGPDGTARRVTVVAVVQSSSRVGDIVVTADDFAAVFPQAAGESMVLVRARTAGAPARERLDAALREFPLVDVRDLAEVREQDRAQIQQLVAIVAALLAVTLVIALVGIANTLSLSVLERTRESALVRALGLTRRQLAATLVVEALLMAGVGAVVGVAYGIGYGWLTMKAAFGNIEPVLTIPYAQLALVVLVAAAAGVTASLLPARRAARSTVVAALSD</sequence>
<dbReference type="Proteomes" id="UP000619260">
    <property type="component" value="Unassembled WGS sequence"/>
</dbReference>
<feature type="domain" description="ABC3 transporter permease C-terminal" evidence="9">
    <location>
        <begin position="811"/>
        <end position="925"/>
    </location>
</feature>
<evidence type="ECO:0000256" key="6">
    <source>
        <dbReference type="ARBA" id="ARBA00038076"/>
    </source>
</evidence>
<organism evidence="11 12">
    <name type="scientific">Virgisporangium aliadipatigenens</name>
    <dbReference type="NCBI Taxonomy" id="741659"/>
    <lineage>
        <taxon>Bacteria</taxon>
        <taxon>Bacillati</taxon>
        <taxon>Actinomycetota</taxon>
        <taxon>Actinomycetes</taxon>
        <taxon>Micromonosporales</taxon>
        <taxon>Micromonosporaceae</taxon>
        <taxon>Virgisporangium</taxon>
    </lineage>
</organism>
<comment type="similarity">
    <text evidence="6">Belongs to the ABC-4 integral membrane protein family.</text>
</comment>
<feature type="transmembrane region" description="Helical" evidence="8">
    <location>
        <begin position="895"/>
        <end position="917"/>
    </location>
</feature>
<dbReference type="InterPro" id="IPR003838">
    <property type="entry name" value="ABC3_permease_C"/>
</dbReference>
<feature type="compositionally biased region" description="Basic and acidic residues" evidence="7">
    <location>
        <begin position="66"/>
        <end position="78"/>
    </location>
</feature>
<evidence type="ECO:0000259" key="10">
    <source>
        <dbReference type="Pfam" id="PF12704"/>
    </source>
</evidence>
<dbReference type="GO" id="GO:0005886">
    <property type="term" value="C:plasma membrane"/>
    <property type="evidence" value="ECO:0007669"/>
    <property type="project" value="UniProtKB-SubCell"/>
</dbReference>
<dbReference type="Pfam" id="PF12704">
    <property type="entry name" value="MacB_PCD"/>
    <property type="match status" value="1"/>
</dbReference>
<feature type="transmembrane region" description="Helical" evidence="8">
    <location>
        <begin position="400"/>
        <end position="433"/>
    </location>
</feature>
<keyword evidence="3 8" id="KW-0812">Transmembrane</keyword>
<feature type="transmembrane region" description="Helical" evidence="8">
    <location>
        <begin position="804"/>
        <end position="832"/>
    </location>
</feature>
<feature type="transmembrane region" description="Helical" evidence="8">
    <location>
        <begin position="119"/>
        <end position="139"/>
    </location>
</feature>
<evidence type="ECO:0000256" key="8">
    <source>
        <dbReference type="SAM" id="Phobius"/>
    </source>
</evidence>
<dbReference type="InterPro" id="IPR038766">
    <property type="entry name" value="Membrane_comp_ABC_pdt"/>
</dbReference>
<dbReference type="AlphaFoldDB" id="A0A8J3YFM1"/>
<dbReference type="EMBL" id="BOPF01000001">
    <property type="protein sequence ID" value="GIJ43125.1"/>
    <property type="molecule type" value="Genomic_DNA"/>
</dbReference>
<dbReference type="Pfam" id="PF02687">
    <property type="entry name" value="FtsX"/>
    <property type="match status" value="2"/>
</dbReference>
<evidence type="ECO:0000256" key="2">
    <source>
        <dbReference type="ARBA" id="ARBA00022475"/>
    </source>
</evidence>
<feature type="domain" description="MacB-like periplasmic core" evidence="10">
    <location>
        <begin position="122"/>
        <end position="287"/>
    </location>
</feature>
<protein>
    <submittedName>
        <fullName evidence="11">Membrane protein</fullName>
    </submittedName>
</protein>
<evidence type="ECO:0000256" key="7">
    <source>
        <dbReference type="SAM" id="MobiDB-lite"/>
    </source>
</evidence>
<comment type="subcellular location">
    <subcellularLocation>
        <location evidence="1">Cell membrane</location>
        <topology evidence="1">Multi-pass membrane protein</topology>
    </subcellularLocation>
</comment>